<dbReference type="InterPro" id="IPR041102">
    <property type="entry name" value="UvrA_inter"/>
</dbReference>
<dbReference type="GO" id="GO:0003677">
    <property type="term" value="F:DNA binding"/>
    <property type="evidence" value="ECO:0007669"/>
    <property type="project" value="UniProtKB-KW"/>
</dbReference>
<evidence type="ECO:0008006" key="17">
    <source>
        <dbReference type="Google" id="ProtNLM"/>
    </source>
</evidence>
<keyword evidence="12" id="KW-0238">DNA-binding</keyword>
<keyword evidence="13" id="KW-0234">DNA repair</keyword>
<evidence type="ECO:0000256" key="13">
    <source>
        <dbReference type="ARBA" id="ARBA00023204"/>
    </source>
</evidence>
<keyword evidence="5" id="KW-0547">Nucleotide-binding</keyword>
<evidence type="ECO:0000256" key="3">
    <source>
        <dbReference type="ARBA" id="ARBA00022723"/>
    </source>
</evidence>
<evidence type="ECO:0000259" key="14">
    <source>
        <dbReference type="Pfam" id="PF17755"/>
    </source>
</evidence>
<dbReference type="GO" id="GO:0004518">
    <property type="term" value="F:nuclease activity"/>
    <property type="evidence" value="ECO:0007669"/>
    <property type="project" value="UniProtKB-KW"/>
</dbReference>
<dbReference type="GO" id="GO:0006281">
    <property type="term" value="P:DNA repair"/>
    <property type="evidence" value="ECO:0007669"/>
    <property type="project" value="UniProtKB-KW"/>
</dbReference>
<dbReference type="GO" id="GO:0005737">
    <property type="term" value="C:cytoplasm"/>
    <property type="evidence" value="ECO:0007669"/>
    <property type="project" value="UniProtKB-SubCell"/>
</dbReference>
<dbReference type="AlphaFoldDB" id="X1NF70"/>
<accession>X1NF70</accession>
<dbReference type="EMBL" id="BARV01017923">
    <property type="protein sequence ID" value="GAI28856.1"/>
    <property type="molecule type" value="Genomic_DNA"/>
</dbReference>
<evidence type="ECO:0000256" key="4">
    <source>
        <dbReference type="ARBA" id="ARBA00022737"/>
    </source>
</evidence>
<organism evidence="16">
    <name type="scientific">marine sediment metagenome</name>
    <dbReference type="NCBI Taxonomy" id="412755"/>
    <lineage>
        <taxon>unclassified sequences</taxon>
        <taxon>metagenomes</taxon>
        <taxon>ecological metagenomes</taxon>
    </lineage>
</organism>
<feature type="domain" description="UvrA DNA-binding" evidence="14">
    <location>
        <begin position="150"/>
        <end position="269"/>
    </location>
</feature>
<evidence type="ECO:0000256" key="9">
    <source>
        <dbReference type="ARBA" id="ARBA00022833"/>
    </source>
</evidence>
<dbReference type="Gene3D" id="1.20.1580.10">
    <property type="entry name" value="ABC transporter ATPase like domain"/>
    <property type="match status" value="1"/>
</dbReference>
<gene>
    <name evidence="16" type="ORF">S06H3_30433</name>
</gene>
<comment type="caution">
    <text evidence="16">The sequence shown here is derived from an EMBL/GenBank/DDBJ whole genome shotgun (WGS) entry which is preliminary data.</text>
</comment>
<dbReference type="InterPro" id="IPR041552">
    <property type="entry name" value="UvrA_DNA-bd"/>
</dbReference>
<sequence>RVRIDYEIKRLDEMSDEEMILSRYYRHTIEAIIDRITVDKEETDRLAETIEHAVGLSDGLIIITTPEASEIKKQLAQKKETKTKENDIEDIDIIESDESKAPGEVLFSIHLACPKCGLSFPKLEPRNFSFNSIHGACNTCKGLGTTVEIDPDYLVVDKKLSLVEGVLADFEPNTQRFRATNMRLKRMKAIVEALGFSIDTPFTELTDQQWQDFFYGPKKQLLVDYHFTWEDKRGGVGQGSTKIRFNGIGPQIMSRFKRTSSQYIRDMIQSYTSPIICPERYR</sequence>
<evidence type="ECO:0000256" key="1">
    <source>
        <dbReference type="ARBA" id="ARBA00004496"/>
    </source>
</evidence>
<evidence type="ECO:0000256" key="6">
    <source>
        <dbReference type="ARBA" id="ARBA00022763"/>
    </source>
</evidence>
<dbReference type="PANTHER" id="PTHR43152:SF3">
    <property type="entry name" value="UVRABC SYSTEM PROTEIN A"/>
    <property type="match status" value="1"/>
</dbReference>
<dbReference type="Pfam" id="PF17755">
    <property type="entry name" value="UvrA_DNA-bind"/>
    <property type="match status" value="1"/>
</dbReference>
<keyword evidence="11" id="KW-0267">Excision nuclease</keyword>
<dbReference type="Gene3D" id="1.10.8.280">
    <property type="entry name" value="ABC transporter ATPase domain-like"/>
    <property type="match status" value="1"/>
</dbReference>
<evidence type="ECO:0000256" key="5">
    <source>
        <dbReference type="ARBA" id="ARBA00022741"/>
    </source>
</evidence>
<keyword evidence="4" id="KW-0677">Repeat</keyword>
<protein>
    <recommendedName>
        <fullName evidence="17">UvrA DNA-binding domain-containing protein</fullName>
    </recommendedName>
</protein>
<evidence type="ECO:0000256" key="10">
    <source>
        <dbReference type="ARBA" id="ARBA00022840"/>
    </source>
</evidence>
<keyword evidence="10" id="KW-0067">ATP-binding</keyword>
<evidence type="ECO:0000256" key="2">
    <source>
        <dbReference type="ARBA" id="ARBA00022490"/>
    </source>
</evidence>
<dbReference type="Gene3D" id="3.30.190.20">
    <property type="match status" value="1"/>
</dbReference>
<dbReference type="PANTHER" id="PTHR43152">
    <property type="entry name" value="UVRABC SYSTEM PROTEIN A"/>
    <property type="match status" value="1"/>
</dbReference>
<keyword evidence="7" id="KW-0228">DNA excision</keyword>
<dbReference type="GO" id="GO:0005524">
    <property type="term" value="F:ATP binding"/>
    <property type="evidence" value="ECO:0007669"/>
    <property type="project" value="UniProtKB-KW"/>
</dbReference>
<evidence type="ECO:0000256" key="12">
    <source>
        <dbReference type="ARBA" id="ARBA00023125"/>
    </source>
</evidence>
<name>X1NF70_9ZZZZ</name>
<evidence type="ECO:0000256" key="8">
    <source>
        <dbReference type="ARBA" id="ARBA00022771"/>
    </source>
</evidence>
<comment type="subcellular location">
    <subcellularLocation>
        <location evidence="1">Cytoplasm</location>
    </subcellularLocation>
</comment>
<evidence type="ECO:0000256" key="11">
    <source>
        <dbReference type="ARBA" id="ARBA00022881"/>
    </source>
</evidence>
<keyword evidence="9" id="KW-0862">Zinc</keyword>
<evidence type="ECO:0000259" key="15">
    <source>
        <dbReference type="Pfam" id="PF17760"/>
    </source>
</evidence>
<evidence type="ECO:0000313" key="16">
    <source>
        <dbReference type="EMBL" id="GAI28856.1"/>
    </source>
</evidence>
<dbReference type="Pfam" id="PF17760">
    <property type="entry name" value="UvrA_inter"/>
    <property type="match status" value="1"/>
</dbReference>
<keyword evidence="8" id="KW-0863">Zinc-finger</keyword>
<keyword evidence="2" id="KW-0963">Cytoplasm</keyword>
<feature type="domain" description="UvrA interaction" evidence="15">
    <location>
        <begin position="1"/>
        <end position="66"/>
    </location>
</feature>
<keyword evidence="6" id="KW-0227">DNA damage</keyword>
<feature type="non-terminal residue" evidence="16">
    <location>
        <position position="1"/>
    </location>
</feature>
<proteinExistence type="predicted"/>
<feature type="non-terminal residue" evidence="16">
    <location>
        <position position="282"/>
    </location>
</feature>
<keyword evidence="3" id="KW-0479">Metal-binding</keyword>
<reference evidence="16" key="1">
    <citation type="journal article" date="2014" name="Front. Microbiol.">
        <title>High frequency of phylogenetically diverse reductive dehalogenase-homologous genes in deep subseafloor sedimentary metagenomes.</title>
        <authorList>
            <person name="Kawai M."/>
            <person name="Futagami T."/>
            <person name="Toyoda A."/>
            <person name="Takaki Y."/>
            <person name="Nishi S."/>
            <person name="Hori S."/>
            <person name="Arai W."/>
            <person name="Tsubouchi T."/>
            <person name="Morono Y."/>
            <person name="Uchiyama I."/>
            <person name="Ito T."/>
            <person name="Fujiyama A."/>
            <person name="Inagaki F."/>
            <person name="Takami H."/>
        </authorList>
    </citation>
    <scope>NUCLEOTIDE SEQUENCE</scope>
    <source>
        <strain evidence="16">Expedition CK06-06</strain>
    </source>
</reference>
<evidence type="ECO:0000256" key="7">
    <source>
        <dbReference type="ARBA" id="ARBA00022769"/>
    </source>
</evidence>
<dbReference type="GO" id="GO:0008270">
    <property type="term" value="F:zinc ion binding"/>
    <property type="evidence" value="ECO:0007669"/>
    <property type="project" value="UniProtKB-KW"/>
</dbReference>